<evidence type="ECO:0000313" key="2">
    <source>
        <dbReference type="EMBL" id="SDD42677.1"/>
    </source>
</evidence>
<dbReference type="EMBL" id="FNAB01000004">
    <property type="protein sequence ID" value="SDD42677.1"/>
    <property type="molecule type" value="Genomic_DNA"/>
</dbReference>
<feature type="signal peptide" evidence="1">
    <location>
        <begin position="1"/>
        <end position="19"/>
    </location>
</feature>
<accession>A0A1G6UQ44</accession>
<evidence type="ECO:0000313" key="3">
    <source>
        <dbReference type="Proteomes" id="UP000199417"/>
    </source>
</evidence>
<keyword evidence="3" id="KW-1185">Reference proteome</keyword>
<dbReference type="AlphaFoldDB" id="A0A1G6UQ44"/>
<protein>
    <recommendedName>
        <fullName evidence="4">Secreted protein</fullName>
    </recommendedName>
</protein>
<name>A0A1G6UQ44_9NOCA</name>
<organism evidence="2 3">
    <name type="scientific">Rhodococcus tukisamuensis</name>
    <dbReference type="NCBI Taxonomy" id="168276"/>
    <lineage>
        <taxon>Bacteria</taxon>
        <taxon>Bacillati</taxon>
        <taxon>Actinomycetota</taxon>
        <taxon>Actinomycetes</taxon>
        <taxon>Mycobacteriales</taxon>
        <taxon>Nocardiaceae</taxon>
        <taxon>Rhodococcus</taxon>
    </lineage>
</organism>
<proteinExistence type="predicted"/>
<keyword evidence="1" id="KW-0732">Signal</keyword>
<gene>
    <name evidence="2" type="ORF">SAMN05444580_104243</name>
</gene>
<evidence type="ECO:0008006" key="4">
    <source>
        <dbReference type="Google" id="ProtNLM"/>
    </source>
</evidence>
<dbReference type="Proteomes" id="UP000199417">
    <property type="component" value="Unassembled WGS sequence"/>
</dbReference>
<sequence>MFRSVRRLAAVATTGAAVAAAMLVTGPGADARELGVECTVARNITTRIGSAWCTAPRYSSFRVRVSCYEQGNWNGPRGYVVYGAWIPPKAQGLSAISIAEPCRSGFSPSATLEGPRTITYLRYEPTNDQDRDVYRIS</sequence>
<reference evidence="2 3" key="1">
    <citation type="submission" date="2016-10" db="EMBL/GenBank/DDBJ databases">
        <authorList>
            <person name="de Groot N.N."/>
        </authorList>
    </citation>
    <scope>NUCLEOTIDE SEQUENCE [LARGE SCALE GENOMIC DNA]</scope>
    <source>
        <strain evidence="2 3">JCM 11308</strain>
    </source>
</reference>
<feature type="chain" id="PRO_5038916860" description="Secreted protein" evidence="1">
    <location>
        <begin position="20"/>
        <end position="137"/>
    </location>
</feature>
<evidence type="ECO:0000256" key="1">
    <source>
        <dbReference type="SAM" id="SignalP"/>
    </source>
</evidence>